<accession>G2P4W8</accession>
<dbReference type="Proteomes" id="UP000008703">
    <property type="component" value="Chromosome"/>
</dbReference>
<dbReference type="EMBL" id="CP002994">
    <property type="protein sequence ID" value="AEM84145.1"/>
    <property type="molecule type" value="Genomic_DNA"/>
</dbReference>
<protein>
    <recommendedName>
        <fullName evidence="3">Glycoside hydrolase family 65</fullName>
    </recommendedName>
</protein>
<dbReference type="RefSeq" id="WP_014057643.1">
    <property type="nucleotide sequence ID" value="NC_015957.1"/>
</dbReference>
<sequence length="710" mass="78562">MIDREALVRRHAIELTRPDPAHVLTVGNGDFAYTADITGMQTFVAYHDQSAAFAEQRLAVNNATMSNWGWHSMPNPDGFVLDDAMSTYQTARGPVQYPDRFDTAAMLGGELPEELRAGAWLHTNPHRIDLGRIGLQLFPAPGAEPETYPEALANPRQRLDLWSGTLTSRFEYAGQEVRVTTVADPHQSRVAFRIESELLASGRAGVVLKFPYASDGFFQTSDWTSPDKHASTLEQLGERAARIRRMLDDTAYAVRLDWTEGALSATGEPHVFVLTPTGSATVLELVAGFSPDDETGSATFAAVSDAAAAWWRDFWTSGAAVDFAGSTDPRAAELERRVVLSQYLTAVHGSGSLPPQESGLVANSWFGKFHLEMHWWHAAHFAAWGRPRLLARSMDWYLSALDSARETARRQSYDGARWPKQVGPDGRESPSEIGALLIWQQPHPLYLLELLHRALPADRRAELVTRFAELVEETGMFMASFVEERSGIYHLPAPVMPAQEFYDARTTEDPTFELAYWWWGLEIAQFWRERLGLERNRQWQDIQDNLAAPHQNKGTYTAIAAEPFLRRDDHPSLLCALGVVPAGPLTDPGVMEATLLDVLDDWQWESAWGWDFPAAAMTATRVGRPDLAVDALLMDTPKNAYSAVGHAPQIGSLLPLYNPANGGLLAAVSLMAAGWESSDTGIGTVPDTDCPGFPRDGSWQVQHEGFTVWP</sequence>
<gene>
    <name evidence="1" type="ORF">Strvi_4538</name>
</gene>
<evidence type="ECO:0000313" key="2">
    <source>
        <dbReference type="Proteomes" id="UP000008703"/>
    </source>
</evidence>
<evidence type="ECO:0000313" key="1">
    <source>
        <dbReference type="EMBL" id="AEM84145.1"/>
    </source>
</evidence>
<evidence type="ECO:0008006" key="3">
    <source>
        <dbReference type="Google" id="ProtNLM"/>
    </source>
</evidence>
<dbReference type="HOGENOM" id="CLU_024197_0_0_11"/>
<dbReference type="InterPro" id="IPR008928">
    <property type="entry name" value="6-hairpin_glycosidase_sf"/>
</dbReference>
<dbReference type="SUPFAM" id="SSF48208">
    <property type="entry name" value="Six-hairpin glycosidases"/>
    <property type="match status" value="1"/>
</dbReference>
<dbReference type="GO" id="GO:0005975">
    <property type="term" value="P:carbohydrate metabolic process"/>
    <property type="evidence" value="ECO:0007669"/>
    <property type="project" value="InterPro"/>
</dbReference>
<name>G2P4W8_STRV4</name>
<organism evidence="1 2">
    <name type="scientific">Streptomyces violaceusniger (strain Tu 4113)</name>
    <dbReference type="NCBI Taxonomy" id="653045"/>
    <lineage>
        <taxon>Bacteria</taxon>
        <taxon>Bacillati</taxon>
        <taxon>Actinomycetota</taxon>
        <taxon>Actinomycetes</taxon>
        <taxon>Kitasatosporales</taxon>
        <taxon>Streptomycetaceae</taxon>
        <taxon>Streptomyces</taxon>
        <taxon>Streptomyces violaceusniger group</taxon>
    </lineage>
</organism>
<dbReference type="Gene3D" id="1.50.10.10">
    <property type="match status" value="1"/>
</dbReference>
<keyword evidence="2" id="KW-1185">Reference proteome</keyword>
<dbReference type="eggNOG" id="COG1554">
    <property type="taxonomic scope" value="Bacteria"/>
</dbReference>
<dbReference type="AlphaFoldDB" id="G2P4W8"/>
<dbReference type="KEGG" id="svl:Strvi_4538"/>
<reference evidence="1" key="1">
    <citation type="submission" date="2011-08" db="EMBL/GenBank/DDBJ databases">
        <title>Complete sequence of chromosome of Streptomyces violaceusniger Tu 4113.</title>
        <authorList>
            <consortium name="US DOE Joint Genome Institute"/>
            <person name="Lucas S."/>
            <person name="Han J."/>
            <person name="Lapidus A."/>
            <person name="Cheng J.-F."/>
            <person name="Goodwin L."/>
            <person name="Pitluck S."/>
            <person name="Peters L."/>
            <person name="Ivanova N."/>
            <person name="Daligault H."/>
            <person name="Detter J.C."/>
            <person name="Han C."/>
            <person name="Tapia R."/>
            <person name="Land M."/>
            <person name="Hauser L."/>
            <person name="Kyrpides N."/>
            <person name="Ivanova N."/>
            <person name="Pagani I."/>
            <person name="Hagen A."/>
            <person name="Katz L."/>
            <person name="Fiedler H.-P."/>
            <person name="Keasling J."/>
            <person name="Fortman J."/>
            <person name="Woyke T."/>
        </authorList>
    </citation>
    <scope>NUCLEOTIDE SEQUENCE [LARGE SCALE GENOMIC DNA]</scope>
    <source>
        <strain evidence="1">Tu 4113</strain>
    </source>
</reference>
<dbReference type="InterPro" id="IPR012341">
    <property type="entry name" value="6hp_glycosidase-like_sf"/>
</dbReference>
<proteinExistence type="predicted"/>